<dbReference type="InterPro" id="IPR013324">
    <property type="entry name" value="RNA_pol_sigma_r3/r4-like"/>
</dbReference>
<dbReference type="InterPro" id="IPR013325">
    <property type="entry name" value="RNA_pol_sigma_r2"/>
</dbReference>
<evidence type="ECO:0000259" key="5">
    <source>
        <dbReference type="Pfam" id="PF04542"/>
    </source>
</evidence>
<dbReference type="RefSeq" id="WP_098193348.1">
    <property type="nucleotide sequence ID" value="NZ_CP023777.1"/>
</dbReference>
<keyword evidence="4" id="KW-0804">Transcription</keyword>
<dbReference type="InterPro" id="IPR039425">
    <property type="entry name" value="RNA_pol_sigma-70-like"/>
</dbReference>
<dbReference type="KEGG" id="cbae:COR50_07070"/>
<sequence>MQVQQENHEQDLLLLVAKGDEKAFSELFHRYRNKIYSMALEITRSAPISEEILLDVFLKVWLKRDQLSEIQHFRAWLFTVARNRIYSALKQVALRKNTTATIDEDELLFHICDDSNTFLLEKEYRNILHKAIAKLPPQQKKVYLLIKEHGLKREQAAQELNLSPETVKRHLSEAMHFIRTYCLSHMGISAAVIVLKNIL</sequence>
<dbReference type="InterPro" id="IPR014284">
    <property type="entry name" value="RNA_pol_sigma-70_dom"/>
</dbReference>
<evidence type="ECO:0000256" key="1">
    <source>
        <dbReference type="ARBA" id="ARBA00010641"/>
    </source>
</evidence>
<dbReference type="Gene3D" id="1.10.10.10">
    <property type="entry name" value="Winged helix-like DNA-binding domain superfamily/Winged helix DNA-binding domain"/>
    <property type="match status" value="1"/>
</dbReference>
<dbReference type="GO" id="GO:0016987">
    <property type="term" value="F:sigma factor activity"/>
    <property type="evidence" value="ECO:0007669"/>
    <property type="project" value="UniProtKB-KW"/>
</dbReference>
<dbReference type="EMBL" id="CP023777">
    <property type="protein sequence ID" value="ATL46963.1"/>
    <property type="molecule type" value="Genomic_DNA"/>
</dbReference>
<evidence type="ECO:0000256" key="2">
    <source>
        <dbReference type="ARBA" id="ARBA00023015"/>
    </source>
</evidence>
<dbReference type="GO" id="GO:0006352">
    <property type="term" value="P:DNA-templated transcription initiation"/>
    <property type="evidence" value="ECO:0007669"/>
    <property type="project" value="InterPro"/>
</dbReference>
<evidence type="ECO:0000313" key="8">
    <source>
        <dbReference type="Proteomes" id="UP000220133"/>
    </source>
</evidence>
<dbReference type="GO" id="GO:0003677">
    <property type="term" value="F:DNA binding"/>
    <property type="evidence" value="ECO:0007669"/>
    <property type="project" value="InterPro"/>
</dbReference>
<dbReference type="Pfam" id="PF04542">
    <property type="entry name" value="Sigma70_r2"/>
    <property type="match status" value="1"/>
</dbReference>
<keyword evidence="3" id="KW-0731">Sigma factor</keyword>
<feature type="domain" description="RNA polymerase sigma-70 region 2" evidence="5">
    <location>
        <begin position="27"/>
        <end position="91"/>
    </location>
</feature>
<dbReference type="SUPFAM" id="SSF88946">
    <property type="entry name" value="Sigma2 domain of RNA polymerase sigma factors"/>
    <property type="match status" value="1"/>
</dbReference>
<dbReference type="OrthoDB" id="799938at2"/>
<dbReference type="AlphaFoldDB" id="A0A291QSX0"/>
<evidence type="ECO:0000259" key="6">
    <source>
        <dbReference type="Pfam" id="PF08281"/>
    </source>
</evidence>
<organism evidence="7 8">
    <name type="scientific">Chitinophaga caeni</name>
    <dbReference type="NCBI Taxonomy" id="2029983"/>
    <lineage>
        <taxon>Bacteria</taxon>
        <taxon>Pseudomonadati</taxon>
        <taxon>Bacteroidota</taxon>
        <taxon>Chitinophagia</taxon>
        <taxon>Chitinophagales</taxon>
        <taxon>Chitinophagaceae</taxon>
        <taxon>Chitinophaga</taxon>
    </lineage>
</organism>
<dbReference type="PANTHER" id="PTHR43133:SF46">
    <property type="entry name" value="RNA POLYMERASE SIGMA-70 FACTOR ECF SUBFAMILY"/>
    <property type="match status" value="1"/>
</dbReference>
<evidence type="ECO:0000256" key="3">
    <source>
        <dbReference type="ARBA" id="ARBA00023082"/>
    </source>
</evidence>
<dbReference type="InterPro" id="IPR013249">
    <property type="entry name" value="RNA_pol_sigma70_r4_t2"/>
</dbReference>
<evidence type="ECO:0000256" key="4">
    <source>
        <dbReference type="ARBA" id="ARBA00023163"/>
    </source>
</evidence>
<comment type="similarity">
    <text evidence="1">Belongs to the sigma-70 factor family. ECF subfamily.</text>
</comment>
<dbReference type="Pfam" id="PF08281">
    <property type="entry name" value="Sigma70_r4_2"/>
    <property type="match status" value="1"/>
</dbReference>
<protein>
    <submittedName>
        <fullName evidence="7">RNA polymerase sigma-70 factor</fullName>
    </submittedName>
</protein>
<accession>A0A291QSX0</accession>
<dbReference type="Proteomes" id="UP000220133">
    <property type="component" value="Chromosome"/>
</dbReference>
<keyword evidence="8" id="KW-1185">Reference proteome</keyword>
<dbReference type="Gene3D" id="1.10.1740.10">
    <property type="match status" value="1"/>
</dbReference>
<dbReference type="SUPFAM" id="SSF88659">
    <property type="entry name" value="Sigma3 and sigma4 domains of RNA polymerase sigma factors"/>
    <property type="match status" value="1"/>
</dbReference>
<feature type="domain" description="RNA polymerase sigma factor 70 region 4 type 2" evidence="6">
    <location>
        <begin position="126"/>
        <end position="175"/>
    </location>
</feature>
<dbReference type="NCBIfam" id="TIGR02937">
    <property type="entry name" value="sigma70-ECF"/>
    <property type="match status" value="1"/>
</dbReference>
<reference evidence="7 8" key="1">
    <citation type="submission" date="2017-10" db="EMBL/GenBank/DDBJ databases">
        <title>Paenichitinophaga pekingensis gen. nov., sp. nov., isolated from activated sludge.</title>
        <authorList>
            <person name="Jin D."/>
            <person name="Kong X."/>
            <person name="Deng Y."/>
            <person name="Bai Z."/>
        </authorList>
    </citation>
    <scope>NUCLEOTIDE SEQUENCE [LARGE SCALE GENOMIC DNA]</scope>
    <source>
        <strain evidence="7 8">13</strain>
    </source>
</reference>
<gene>
    <name evidence="7" type="ORF">COR50_07070</name>
</gene>
<evidence type="ECO:0000313" key="7">
    <source>
        <dbReference type="EMBL" id="ATL46963.1"/>
    </source>
</evidence>
<dbReference type="PANTHER" id="PTHR43133">
    <property type="entry name" value="RNA POLYMERASE ECF-TYPE SIGMA FACTO"/>
    <property type="match status" value="1"/>
</dbReference>
<name>A0A291QSX0_9BACT</name>
<dbReference type="InterPro" id="IPR007627">
    <property type="entry name" value="RNA_pol_sigma70_r2"/>
</dbReference>
<dbReference type="InterPro" id="IPR036388">
    <property type="entry name" value="WH-like_DNA-bd_sf"/>
</dbReference>
<keyword evidence="2" id="KW-0805">Transcription regulation</keyword>
<proteinExistence type="inferred from homology"/>